<organism evidence="1 2">
    <name type="scientific">Cohnella lupini</name>
    <dbReference type="NCBI Taxonomy" id="1294267"/>
    <lineage>
        <taxon>Bacteria</taxon>
        <taxon>Bacillati</taxon>
        <taxon>Bacillota</taxon>
        <taxon>Bacilli</taxon>
        <taxon>Bacillales</taxon>
        <taxon>Paenibacillaceae</taxon>
        <taxon>Cohnella</taxon>
    </lineage>
</organism>
<dbReference type="EMBL" id="QRDY01000040">
    <property type="protein sequence ID" value="RED51715.1"/>
    <property type="molecule type" value="Genomic_DNA"/>
</dbReference>
<evidence type="ECO:0008006" key="3">
    <source>
        <dbReference type="Google" id="ProtNLM"/>
    </source>
</evidence>
<reference evidence="1 2" key="1">
    <citation type="submission" date="2018-07" db="EMBL/GenBank/DDBJ databases">
        <title>Genomic Encyclopedia of Type Strains, Phase III (KMG-III): the genomes of soil and plant-associated and newly described type strains.</title>
        <authorList>
            <person name="Whitman W."/>
        </authorList>
    </citation>
    <scope>NUCLEOTIDE SEQUENCE [LARGE SCALE GENOMIC DNA]</scope>
    <source>
        <strain evidence="1 2">CECT 8236</strain>
    </source>
</reference>
<dbReference type="Proteomes" id="UP000256869">
    <property type="component" value="Unassembled WGS sequence"/>
</dbReference>
<comment type="caution">
    <text evidence="1">The sequence shown here is derived from an EMBL/GenBank/DDBJ whole genome shotgun (WGS) entry which is preliminary data.</text>
</comment>
<dbReference type="InterPro" id="IPR036390">
    <property type="entry name" value="WH_DNA-bd_sf"/>
</dbReference>
<sequence>MKIRSVGGYRFTYLPYTWDELDKRPELCLRSFYEQLGNYRTTDNKEFHALSVYQREVLRYLLTSSGPVLVADIRRYLHLSSVPCRKILLEMTEQNLIKPIGGGAQRYHEFDIEEKGKALLLSAR</sequence>
<accession>A0A3D9HQQ0</accession>
<protein>
    <recommendedName>
        <fullName evidence="3">MarR family protein</fullName>
    </recommendedName>
</protein>
<evidence type="ECO:0000313" key="2">
    <source>
        <dbReference type="Proteomes" id="UP000256869"/>
    </source>
</evidence>
<dbReference type="SUPFAM" id="SSF46785">
    <property type="entry name" value="Winged helix' DNA-binding domain"/>
    <property type="match status" value="1"/>
</dbReference>
<evidence type="ECO:0000313" key="1">
    <source>
        <dbReference type="EMBL" id="RED51715.1"/>
    </source>
</evidence>
<gene>
    <name evidence="1" type="ORF">DFP95_14010</name>
</gene>
<dbReference type="AlphaFoldDB" id="A0A3D9HQQ0"/>
<name>A0A3D9HQQ0_9BACL</name>
<proteinExistence type="predicted"/>
<keyword evidence="2" id="KW-1185">Reference proteome</keyword>